<evidence type="ECO:0000256" key="8">
    <source>
        <dbReference type="SAM" id="Coils"/>
    </source>
</evidence>
<feature type="non-terminal residue" evidence="10">
    <location>
        <position position="1"/>
    </location>
</feature>
<evidence type="ECO:0000313" key="10">
    <source>
        <dbReference type="EMBL" id="MBF0965640.1"/>
    </source>
</evidence>
<dbReference type="SMART" id="SM00955">
    <property type="entry name" value="RNB"/>
    <property type="match status" value="1"/>
</dbReference>
<evidence type="ECO:0000256" key="6">
    <source>
        <dbReference type="ARBA" id="ARBA00022839"/>
    </source>
</evidence>
<keyword evidence="8" id="KW-0175">Coiled coil</keyword>
<dbReference type="SUPFAM" id="SSF50249">
    <property type="entry name" value="Nucleic acid-binding proteins"/>
    <property type="match status" value="2"/>
</dbReference>
<comment type="caution">
    <text evidence="10">The sequence shown here is derived from an EMBL/GenBank/DDBJ whole genome shotgun (WGS) entry which is preliminary data.</text>
</comment>
<dbReference type="InterPro" id="IPR003029">
    <property type="entry name" value="S1_domain"/>
</dbReference>
<dbReference type="InterPro" id="IPR012340">
    <property type="entry name" value="NA-bd_OB-fold"/>
</dbReference>
<keyword evidence="5" id="KW-0378">Hydrolase</keyword>
<sequence>LLVTIDSEDAKDLDDAVSLEKDEDGFYHLGVHIADVTNYVQENSALDKEALERGTSVYLPDRVIPMLPRKLSNGICSLNEKQDRLALSCLMTIDPEGRVTDHRIVQSVICTNRRMTYTSVSKILDDRDPEECEKYRHLVPMFFCMKELSDLLQKKRRERGSIDFDLPESKMILDEKGMPLSIEPYPRNSATNLIEEFMLLSNETVAEHYFWLDTPFVYRIHEAPAEEKMEKLGSFLQKLGIYLKSGRHAEVHPKEIQKALAHAREEEYRNLAPIMERIALRSMMQAKYSTTCSGHFGLAAPYYCHFTSPIRRYPDLQIHRIIKEDLRGKLTEGRKEHYESILSRVATHSSEMERRAKEAERQAEKRKKALYMQQRVGEKFDGVISSVTSFGFYVELPNTCEGLVHVSSLMNDYFEYDSNTETLTGRDFGMIYRMGQEVRIRVIDAEPDTGNVDFVLEE</sequence>
<accession>A0A929RMI1</accession>
<protein>
    <recommendedName>
        <fullName evidence="2">exoribonuclease II</fullName>
        <ecNumber evidence="2">3.1.13.1</ecNumber>
    </recommendedName>
</protein>
<dbReference type="EMBL" id="JABZGF010000003">
    <property type="protein sequence ID" value="MBF0965640.1"/>
    <property type="molecule type" value="Genomic_DNA"/>
</dbReference>
<dbReference type="CDD" id="cd04471">
    <property type="entry name" value="S1_RNase_R"/>
    <property type="match status" value="1"/>
</dbReference>
<dbReference type="Pfam" id="PF00773">
    <property type="entry name" value="RNB"/>
    <property type="match status" value="1"/>
</dbReference>
<feature type="coiled-coil region" evidence="8">
    <location>
        <begin position="342"/>
        <end position="369"/>
    </location>
</feature>
<dbReference type="GO" id="GO:0008859">
    <property type="term" value="F:exoribonuclease II activity"/>
    <property type="evidence" value="ECO:0007669"/>
    <property type="project" value="UniProtKB-EC"/>
</dbReference>
<dbReference type="InterPro" id="IPR050180">
    <property type="entry name" value="RNR_Ribonuclease"/>
</dbReference>
<keyword evidence="4" id="KW-0540">Nuclease</keyword>
<dbReference type="PROSITE" id="PS50126">
    <property type="entry name" value="S1"/>
    <property type="match status" value="1"/>
</dbReference>
<reference evidence="10" key="1">
    <citation type="submission" date="2020-04" db="EMBL/GenBank/DDBJ databases">
        <title>Deep metagenomics examines the oral microbiome during advanced dental caries in children, revealing novel taxa and co-occurrences with host molecules.</title>
        <authorList>
            <person name="Baker J.L."/>
            <person name="Morton J.T."/>
            <person name="Dinis M."/>
            <person name="Alvarez R."/>
            <person name="Tran N.C."/>
            <person name="Knight R."/>
            <person name="Edlund A."/>
        </authorList>
    </citation>
    <scope>NUCLEOTIDE SEQUENCE</scope>
    <source>
        <strain evidence="10">JCVI_30_bin.13</strain>
    </source>
</reference>
<evidence type="ECO:0000259" key="9">
    <source>
        <dbReference type="PROSITE" id="PS50126"/>
    </source>
</evidence>
<dbReference type="AlphaFoldDB" id="A0A929RMI1"/>
<evidence type="ECO:0000256" key="5">
    <source>
        <dbReference type="ARBA" id="ARBA00022801"/>
    </source>
</evidence>
<dbReference type="Gene3D" id="2.40.50.140">
    <property type="entry name" value="Nucleic acid-binding proteins"/>
    <property type="match status" value="1"/>
</dbReference>
<dbReference type="GO" id="GO:0006402">
    <property type="term" value="P:mRNA catabolic process"/>
    <property type="evidence" value="ECO:0007669"/>
    <property type="project" value="TreeGrafter"/>
</dbReference>
<dbReference type="PANTHER" id="PTHR23355:SF9">
    <property type="entry name" value="DIS3-LIKE EXONUCLEASE 2"/>
    <property type="match status" value="1"/>
</dbReference>
<dbReference type="GO" id="GO:0005829">
    <property type="term" value="C:cytosol"/>
    <property type="evidence" value="ECO:0007669"/>
    <property type="project" value="TreeGrafter"/>
</dbReference>
<dbReference type="InterPro" id="IPR011805">
    <property type="entry name" value="RNase_R"/>
</dbReference>
<dbReference type="GO" id="GO:0003723">
    <property type="term" value="F:RNA binding"/>
    <property type="evidence" value="ECO:0007669"/>
    <property type="project" value="UniProtKB-KW"/>
</dbReference>
<name>A0A929RMI1_9ACTO</name>
<feature type="domain" description="S1 motif" evidence="9">
    <location>
        <begin position="377"/>
        <end position="457"/>
    </location>
</feature>
<evidence type="ECO:0000256" key="1">
    <source>
        <dbReference type="ARBA" id="ARBA00001849"/>
    </source>
</evidence>
<keyword evidence="3" id="KW-0963">Cytoplasm</keyword>
<dbReference type="InterPro" id="IPR004476">
    <property type="entry name" value="RNase_II/RNase_R"/>
</dbReference>
<evidence type="ECO:0000256" key="2">
    <source>
        <dbReference type="ARBA" id="ARBA00012163"/>
    </source>
</evidence>
<dbReference type="NCBIfam" id="TIGR00358">
    <property type="entry name" value="3_prime_RNase"/>
    <property type="match status" value="1"/>
</dbReference>
<dbReference type="Proteomes" id="UP000759246">
    <property type="component" value="Unassembled WGS sequence"/>
</dbReference>
<organism evidence="10 11">
    <name type="scientific">Actinomyces bouchesdurhonensis</name>
    <dbReference type="NCBI Taxonomy" id="1852361"/>
    <lineage>
        <taxon>Bacteria</taxon>
        <taxon>Bacillati</taxon>
        <taxon>Actinomycetota</taxon>
        <taxon>Actinomycetes</taxon>
        <taxon>Actinomycetales</taxon>
        <taxon>Actinomycetaceae</taxon>
        <taxon>Actinomyces</taxon>
    </lineage>
</organism>
<keyword evidence="6" id="KW-0269">Exonuclease</keyword>
<evidence type="ECO:0000256" key="4">
    <source>
        <dbReference type="ARBA" id="ARBA00022722"/>
    </source>
</evidence>
<evidence type="ECO:0000256" key="7">
    <source>
        <dbReference type="ARBA" id="ARBA00022884"/>
    </source>
</evidence>
<comment type="catalytic activity">
    <reaction evidence="1">
        <text>Exonucleolytic cleavage in the 3'- to 5'-direction to yield nucleoside 5'-phosphates.</text>
        <dbReference type="EC" id="3.1.13.1"/>
    </reaction>
</comment>
<evidence type="ECO:0000256" key="3">
    <source>
        <dbReference type="ARBA" id="ARBA00022490"/>
    </source>
</evidence>
<evidence type="ECO:0000313" key="11">
    <source>
        <dbReference type="Proteomes" id="UP000759246"/>
    </source>
</evidence>
<dbReference type="EC" id="3.1.13.1" evidence="2"/>
<dbReference type="SMART" id="SM00316">
    <property type="entry name" value="S1"/>
    <property type="match status" value="1"/>
</dbReference>
<dbReference type="NCBIfam" id="TIGR02063">
    <property type="entry name" value="RNase_R"/>
    <property type="match status" value="1"/>
</dbReference>
<dbReference type="InterPro" id="IPR001900">
    <property type="entry name" value="RNase_II/R"/>
</dbReference>
<proteinExistence type="predicted"/>
<gene>
    <name evidence="10" type="primary">rnr</name>
    <name evidence="10" type="ORF">HXK09_00420</name>
</gene>
<dbReference type="PANTHER" id="PTHR23355">
    <property type="entry name" value="RIBONUCLEASE"/>
    <property type="match status" value="1"/>
</dbReference>
<keyword evidence="7" id="KW-0694">RNA-binding</keyword>
<dbReference type="Pfam" id="PF00575">
    <property type="entry name" value="S1"/>
    <property type="match status" value="1"/>
</dbReference>